<feature type="transmembrane region" description="Helical" evidence="1">
    <location>
        <begin position="311"/>
        <end position="329"/>
    </location>
</feature>
<keyword evidence="1" id="KW-1133">Transmembrane helix</keyword>
<dbReference type="PhylomeDB" id="R7QHR1"/>
<dbReference type="GeneID" id="17324849"/>
<feature type="transmembrane region" description="Helical" evidence="1">
    <location>
        <begin position="74"/>
        <end position="99"/>
    </location>
</feature>
<sequence>MASADQVVDIESLKDNPSEQKALSDDDRTSKAFFIEAAALLTIWSLLVINEGAIRLVNSDPAGGLDGGRPPSLLVFLASLAEVFFGLVGLFVGVAGFIFRWYSTSVTKASLLLQTLLGYFVFAIFVFVVPAVKAIDLEAPTGELTLGQEKFLIALGVLTSFHFCLALQGGQFVFFARLICAGTGQNFLMQNTGNRMRAIFWNGNLGFAGIWTLITGILINANIGGGKLDMPFQSPPNVGRLPAMTIVTGILLILWAAMGIFLALSSKPAPWMYYLLSGVVYLFSYLNYTIVQFGVMKKPNPMGPSPFGGPVAMHGGLVYMVVFLGPYFVHLASKEKNGHSL</sequence>
<protein>
    <submittedName>
        <fullName evidence="2">Uncharacterized protein</fullName>
    </submittedName>
</protein>
<feature type="transmembrane region" description="Helical" evidence="1">
    <location>
        <begin position="241"/>
        <end position="264"/>
    </location>
</feature>
<dbReference type="EMBL" id="HG001831">
    <property type="protein sequence ID" value="CDF37313.1"/>
    <property type="molecule type" value="Genomic_DNA"/>
</dbReference>
<name>R7QHR1_CHOCR</name>
<dbReference type="Proteomes" id="UP000012073">
    <property type="component" value="Unassembled WGS sequence"/>
</dbReference>
<reference evidence="3" key="1">
    <citation type="journal article" date="2013" name="Proc. Natl. Acad. Sci. U.S.A.">
        <title>Genome structure and metabolic features in the red seaweed Chondrus crispus shed light on evolution of the Archaeplastida.</title>
        <authorList>
            <person name="Collen J."/>
            <person name="Porcel B."/>
            <person name="Carre W."/>
            <person name="Ball S.G."/>
            <person name="Chaparro C."/>
            <person name="Tonon T."/>
            <person name="Barbeyron T."/>
            <person name="Michel G."/>
            <person name="Noel B."/>
            <person name="Valentin K."/>
            <person name="Elias M."/>
            <person name="Artiguenave F."/>
            <person name="Arun A."/>
            <person name="Aury J.M."/>
            <person name="Barbosa-Neto J.F."/>
            <person name="Bothwell J.H."/>
            <person name="Bouget F.Y."/>
            <person name="Brillet L."/>
            <person name="Cabello-Hurtado F."/>
            <person name="Capella-Gutierrez S."/>
            <person name="Charrier B."/>
            <person name="Cladiere L."/>
            <person name="Cock J.M."/>
            <person name="Coelho S.M."/>
            <person name="Colleoni C."/>
            <person name="Czjzek M."/>
            <person name="Da Silva C."/>
            <person name="Delage L."/>
            <person name="Denoeud F."/>
            <person name="Deschamps P."/>
            <person name="Dittami S.M."/>
            <person name="Gabaldon T."/>
            <person name="Gachon C.M."/>
            <person name="Groisillier A."/>
            <person name="Herve C."/>
            <person name="Jabbari K."/>
            <person name="Katinka M."/>
            <person name="Kloareg B."/>
            <person name="Kowalczyk N."/>
            <person name="Labadie K."/>
            <person name="Leblanc C."/>
            <person name="Lopez P.J."/>
            <person name="McLachlan D.H."/>
            <person name="Meslet-Cladiere L."/>
            <person name="Moustafa A."/>
            <person name="Nehr Z."/>
            <person name="Nyvall Collen P."/>
            <person name="Panaud O."/>
            <person name="Partensky F."/>
            <person name="Poulain J."/>
            <person name="Rensing S.A."/>
            <person name="Rousvoal S."/>
            <person name="Samson G."/>
            <person name="Symeonidi A."/>
            <person name="Weissenbach J."/>
            <person name="Zambounis A."/>
            <person name="Wincker P."/>
            <person name="Boyen C."/>
        </authorList>
    </citation>
    <scope>NUCLEOTIDE SEQUENCE [LARGE SCALE GENOMIC DNA]</scope>
    <source>
        <strain evidence="3">cv. Stackhouse</strain>
    </source>
</reference>
<keyword evidence="1" id="KW-0812">Transmembrane</keyword>
<organism evidence="2 3">
    <name type="scientific">Chondrus crispus</name>
    <name type="common">Carrageen Irish moss</name>
    <name type="synonym">Polymorpha crispa</name>
    <dbReference type="NCBI Taxonomy" id="2769"/>
    <lineage>
        <taxon>Eukaryota</taxon>
        <taxon>Rhodophyta</taxon>
        <taxon>Florideophyceae</taxon>
        <taxon>Rhodymeniophycidae</taxon>
        <taxon>Gigartinales</taxon>
        <taxon>Gigartinaceae</taxon>
        <taxon>Chondrus</taxon>
    </lineage>
</organism>
<keyword evidence="3" id="KW-1185">Reference proteome</keyword>
<proteinExistence type="predicted"/>
<evidence type="ECO:0000313" key="3">
    <source>
        <dbReference type="Proteomes" id="UP000012073"/>
    </source>
</evidence>
<accession>R7QHR1</accession>
<evidence type="ECO:0000313" key="2">
    <source>
        <dbReference type="EMBL" id="CDF37313.1"/>
    </source>
</evidence>
<evidence type="ECO:0000256" key="1">
    <source>
        <dbReference type="SAM" id="Phobius"/>
    </source>
</evidence>
<feature type="transmembrane region" description="Helical" evidence="1">
    <location>
        <begin position="111"/>
        <end position="132"/>
    </location>
</feature>
<dbReference type="KEGG" id="ccp:CHC_T00005450001"/>
<feature type="transmembrane region" description="Helical" evidence="1">
    <location>
        <begin position="152"/>
        <end position="178"/>
    </location>
</feature>
<dbReference type="OrthoDB" id="5105at2759"/>
<dbReference type="RefSeq" id="XP_005717132.1">
    <property type="nucleotide sequence ID" value="XM_005717075.1"/>
</dbReference>
<feature type="transmembrane region" description="Helical" evidence="1">
    <location>
        <begin position="33"/>
        <end position="54"/>
    </location>
</feature>
<keyword evidence="1" id="KW-0472">Membrane</keyword>
<feature type="transmembrane region" description="Helical" evidence="1">
    <location>
        <begin position="199"/>
        <end position="221"/>
    </location>
</feature>
<feature type="transmembrane region" description="Helical" evidence="1">
    <location>
        <begin position="271"/>
        <end position="291"/>
    </location>
</feature>
<dbReference type="AlphaFoldDB" id="R7QHR1"/>
<dbReference type="Gramene" id="CDF37313">
    <property type="protein sequence ID" value="CDF37313"/>
    <property type="gene ID" value="CHC_T00005450001"/>
</dbReference>
<gene>
    <name evidence="2" type="ORF">CHC_T00005450001</name>
</gene>